<comment type="function">
    <text evidence="6">Involved in transcription antitermination. Required for transcription of ribosomal RNA (rRNA) genes. Binds specifically to the boxA antiterminator sequence of the ribosomal RNA (rrn) operons.</text>
</comment>
<keyword evidence="5 6" id="KW-0804">Transcription</keyword>
<evidence type="ECO:0000256" key="2">
    <source>
        <dbReference type="ARBA" id="ARBA00022814"/>
    </source>
</evidence>
<evidence type="ECO:0000256" key="6">
    <source>
        <dbReference type="HAMAP-Rule" id="MF_00073"/>
    </source>
</evidence>
<organism evidence="8 9">
    <name type="scientific">Barrientosiimonas humi</name>
    <dbReference type="NCBI Taxonomy" id="999931"/>
    <lineage>
        <taxon>Bacteria</taxon>
        <taxon>Bacillati</taxon>
        <taxon>Actinomycetota</taxon>
        <taxon>Actinomycetes</taxon>
        <taxon>Micrococcales</taxon>
        <taxon>Dermacoccaceae</taxon>
        <taxon>Barrientosiimonas</taxon>
    </lineage>
</organism>
<comment type="caution">
    <text evidence="8">The sequence shown here is derived from an EMBL/GenBank/DDBJ whole genome shotgun (WGS) entry which is preliminary data.</text>
</comment>
<dbReference type="InterPro" id="IPR006027">
    <property type="entry name" value="NusB_RsmB_TIM44"/>
</dbReference>
<evidence type="ECO:0000256" key="5">
    <source>
        <dbReference type="ARBA" id="ARBA00023163"/>
    </source>
</evidence>
<keyword evidence="4 6" id="KW-0805">Transcription regulation</keyword>
<dbReference type="InterPro" id="IPR035926">
    <property type="entry name" value="NusB-like_sf"/>
</dbReference>
<keyword evidence="3 6" id="KW-0694">RNA-binding</keyword>
<feature type="domain" description="NusB/RsmB/TIM44" evidence="7">
    <location>
        <begin position="9"/>
        <end position="133"/>
    </location>
</feature>
<dbReference type="OrthoDB" id="3528057at2"/>
<sequence>MSRPTARTKARRAALDLLFEAEQRGVNAVDLLEQRIAEPSGDIPPREHTDTLVRGVVSRWHPINEALTTYSQGWPLERMPAVDRALLRVATFEVLYLDDVPDGVAISEAVALATELSTDESPAFINGLLSRIADVKATLV</sequence>
<dbReference type="GO" id="GO:0031564">
    <property type="term" value="P:transcription antitermination"/>
    <property type="evidence" value="ECO:0007669"/>
    <property type="project" value="UniProtKB-KW"/>
</dbReference>
<gene>
    <name evidence="6" type="primary">nusB</name>
    <name evidence="8" type="ORF">FB554_1531</name>
</gene>
<dbReference type="EMBL" id="VFOK01000001">
    <property type="protein sequence ID" value="TQL33388.1"/>
    <property type="molecule type" value="Genomic_DNA"/>
</dbReference>
<proteinExistence type="inferred from homology"/>
<keyword evidence="9" id="KW-1185">Reference proteome</keyword>
<dbReference type="PANTHER" id="PTHR11078">
    <property type="entry name" value="N UTILIZATION SUBSTANCE PROTEIN B-RELATED"/>
    <property type="match status" value="1"/>
</dbReference>
<dbReference type="NCBIfam" id="TIGR01951">
    <property type="entry name" value="nusB"/>
    <property type="match status" value="1"/>
</dbReference>
<dbReference type="InterPro" id="IPR011605">
    <property type="entry name" value="NusB_fam"/>
</dbReference>
<evidence type="ECO:0000313" key="9">
    <source>
        <dbReference type="Proteomes" id="UP000318336"/>
    </source>
</evidence>
<comment type="similarity">
    <text evidence="1 6">Belongs to the NusB family.</text>
</comment>
<dbReference type="GO" id="GO:0003723">
    <property type="term" value="F:RNA binding"/>
    <property type="evidence" value="ECO:0007669"/>
    <property type="project" value="UniProtKB-UniRule"/>
</dbReference>
<keyword evidence="2 6" id="KW-0889">Transcription antitermination</keyword>
<dbReference type="RefSeq" id="WP_142005406.1">
    <property type="nucleotide sequence ID" value="NZ_CAJTBP010000001.1"/>
</dbReference>
<dbReference type="Proteomes" id="UP000318336">
    <property type="component" value="Unassembled WGS sequence"/>
</dbReference>
<name>A0A542XC24_9MICO</name>
<accession>A0A542XC24</accession>
<dbReference type="SUPFAM" id="SSF48013">
    <property type="entry name" value="NusB-like"/>
    <property type="match status" value="1"/>
</dbReference>
<evidence type="ECO:0000313" key="8">
    <source>
        <dbReference type="EMBL" id="TQL33388.1"/>
    </source>
</evidence>
<protein>
    <recommendedName>
        <fullName evidence="6">Transcription antitermination protein NusB</fullName>
    </recommendedName>
    <alternativeName>
        <fullName evidence="6">Antitermination factor NusB</fullName>
    </alternativeName>
</protein>
<evidence type="ECO:0000259" key="7">
    <source>
        <dbReference type="Pfam" id="PF01029"/>
    </source>
</evidence>
<dbReference type="Pfam" id="PF01029">
    <property type="entry name" value="NusB"/>
    <property type="match status" value="1"/>
</dbReference>
<evidence type="ECO:0000256" key="4">
    <source>
        <dbReference type="ARBA" id="ARBA00023015"/>
    </source>
</evidence>
<dbReference type="AlphaFoldDB" id="A0A542XC24"/>
<dbReference type="HAMAP" id="MF_00073">
    <property type="entry name" value="NusB"/>
    <property type="match status" value="1"/>
</dbReference>
<dbReference type="GO" id="GO:0006353">
    <property type="term" value="P:DNA-templated transcription termination"/>
    <property type="evidence" value="ECO:0007669"/>
    <property type="project" value="UniProtKB-UniRule"/>
</dbReference>
<dbReference type="Gene3D" id="1.10.940.10">
    <property type="entry name" value="NusB-like"/>
    <property type="match status" value="1"/>
</dbReference>
<reference evidence="8 9" key="1">
    <citation type="submission" date="2019-06" db="EMBL/GenBank/DDBJ databases">
        <title>Sequencing the genomes of 1000 actinobacteria strains.</title>
        <authorList>
            <person name="Klenk H.-P."/>
        </authorList>
    </citation>
    <scope>NUCLEOTIDE SEQUENCE [LARGE SCALE GENOMIC DNA]</scope>
    <source>
        <strain evidence="8 9">DSM 24617</strain>
    </source>
</reference>
<dbReference type="PANTHER" id="PTHR11078:SF3">
    <property type="entry name" value="ANTITERMINATION NUSB DOMAIN-CONTAINING PROTEIN"/>
    <property type="match status" value="1"/>
</dbReference>
<evidence type="ECO:0000256" key="1">
    <source>
        <dbReference type="ARBA" id="ARBA00005952"/>
    </source>
</evidence>
<dbReference type="GO" id="GO:0005829">
    <property type="term" value="C:cytosol"/>
    <property type="evidence" value="ECO:0007669"/>
    <property type="project" value="TreeGrafter"/>
</dbReference>
<evidence type="ECO:0000256" key="3">
    <source>
        <dbReference type="ARBA" id="ARBA00022884"/>
    </source>
</evidence>